<dbReference type="EMBL" id="JAUSSU010000002">
    <property type="protein sequence ID" value="MDQ0111305.1"/>
    <property type="molecule type" value="Genomic_DNA"/>
</dbReference>
<dbReference type="RefSeq" id="WP_307201178.1">
    <property type="nucleotide sequence ID" value="NZ_JAUSST010000001.1"/>
</dbReference>
<feature type="transmembrane region" description="Helical" evidence="1">
    <location>
        <begin position="51"/>
        <end position="69"/>
    </location>
</feature>
<protein>
    <recommendedName>
        <fullName evidence="2">DUF5658 domain-containing protein</fullName>
    </recommendedName>
</protein>
<keyword evidence="4" id="KW-1185">Reference proteome</keyword>
<feature type="transmembrane region" description="Helical" evidence="1">
    <location>
        <begin position="81"/>
        <end position="102"/>
    </location>
</feature>
<evidence type="ECO:0000313" key="4">
    <source>
        <dbReference type="Proteomes" id="UP001229346"/>
    </source>
</evidence>
<feature type="domain" description="DUF5658" evidence="2">
    <location>
        <begin position="15"/>
        <end position="101"/>
    </location>
</feature>
<dbReference type="Pfam" id="PF18902">
    <property type="entry name" value="DUF5658"/>
    <property type="match status" value="1"/>
</dbReference>
<evidence type="ECO:0000256" key="1">
    <source>
        <dbReference type="SAM" id="Phobius"/>
    </source>
</evidence>
<reference evidence="3 4" key="1">
    <citation type="submission" date="2023-07" db="EMBL/GenBank/DDBJ databases">
        <title>Sorghum-associated microbial communities from plants grown in Nebraska, USA.</title>
        <authorList>
            <person name="Schachtman D."/>
        </authorList>
    </citation>
    <scope>NUCLEOTIDE SEQUENCE [LARGE SCALE GENOMIC DNA]</scope>
    <source>
        <strain evidence="3 4">CC482</strain>
    </source>
</reference>
<name>A0ABT9TVB0_PAEHA</name>
<keyword evidence="1" id="KW-1133">Transmembrane helix</keyword>
<comment type="caution">
    <text evidence="3">The sequence shown here is derived from an EMBL/GenBank/DDBJ whole genome shotgun (WGS) entry which is preliminary data.</text>
</comment>
<gene>
    <name evidence="3" type="ORF">J2T15_000738</name>
</gene>
<sequence>MSGFARKTTRFMFIGLLVCSFADAVFTDIGLRLRLIEELNPFIRYIYETDRFSYYGIKLLLPLLLLLLYPRLKPYKRLHVSISVTFAIYLAVILYHVLWLSISLSRGLF</sequence>
<keyword evidence="1" id="KW-0812">Transmembrane</keyword>
<evidence type="ECO:0000259" key="2">
    <source>
        <dbReference type="Pfam" id="PF18902"/>
    </source>
</evidence>
<accession>A0ABT9TVB0</accession>
<dbReference type="Proteomes" id="UP001229346">
    <property type="component" value="Unassembled WGS sequence"/>
</dbReference>
<organism evidence="3 4">
    <name type="scientific">Paenibacillus harenae</name>
    <dbReference type="NCBI Taxonomy" id="306543"/>
    <lineage>
        <taxon>Bacteria</taxon>
        <taxon>Bacillati</taxon>
        <taxon>Bacillota</taxon>
        <taxon>Bacilli</taxon>
        <taxon>Bacillales</taxon>
        <taxon>Paenibacillaceae</taxon>
        <taxon>Paenibacillus</taxon>
    </lineage>
</organism>
<dbReference type="InterPro" id="IPR043717">
    <property type="entry name" value="DUF5658"/>
</dbReference>
<proteinExistence type="predicted"/>
<keyword evidence="1" id="KW-0472">Membrane</keyword>
<evidence type="ECO:0000313" key="3">
    <source>
        <dbReference type="EMBL" id="MDQ0111305.1"/>
    </source>
</evidence>